<sequence length="33" mass="4383">MAELICWKHLRQGRRYWWRKPYRWILRRVIGVR</sequence>
<accession>F9ZL18</accession>
<dbReference type="HOGENOM" id="CLU_3380053_0_0_6"/>
<dbReference type="Proteomes" id="UP000006135">
    <property type="component" value="Chromosome"/>
</dbReference>
<keyword evidence="2" id="KW-1185">Reference proteome</keyword>
<dbReference type="EMBL" id="CP002573">
    <property type="protein sequence ID" value="AEK57545.1"/>
    <property type="molecule type" value="Genomic_DNA"/>
</dbReference>
<evidence type="ECO:0000313" key="1">
    <source>
        <dbReference type="EMBL" id="AEK57545.1"/>
    </source>
</evidence>
<gene>
    <name evidence="1" type="ordered locus">Atc_0896</name>
</gene>
<name>F9ZL18_ACICS</name>
<evidence type="ECO:0000313" key="2">
    <source>
        <dbReference type="Proteomes" id="UP000006135"/>
    </source>
</evidence>
<protein>
    <submittedName>
        <fullName evidence="1">Capsule polysaccharide biosynthesis</fullName>
    </submittedName>
</protein>
<organism evidence="1 2">
    <name type="scientific">Acidithiobacillus caldus (strain SM-1)</name>
    <dbReference type="NCBI Taxonomy" id="990288"/>
    <lineage>
        <taxon>Bacteria</taxon>
        <taxon>Pseudomonadati</taxon>
        <taxon>Pseudomonadota</taxon>
        <taxon>Acidithiobacillia</taxon>
        <taxon>Acidithiobacillales</taxon>
        <taxon>Acidithiobacillaceae</taxon>
        <taxon>Acidithiobacillus</taxon>
    </lineage>
</organism>
<dbReference type="KEGG" id="acu:Atc_0896"/>
<dbReference type="STRING" id="990288.Atc_0896"/>
<proteinExistence type="predicted"/>
<dbReference type="AlphaFoldDB" id="F9ZL18"/>
<reference evidence="1 2" key="1">
    <citation type="journal article" date="2011" name="J. Genet. Genomics">
        <title>Unraveling the Acidithiobacillus caldus complete genome and its central metabolisms for carbon assimilation.</title>
        <authorList>
            <person name="You X.Y."/>
            <person name="Guo X."/>
            <person name="Zheng H.J."/>
            <person name="Zhang M.J."/>
            <person name="Liu L.J."/>
            <person name="Zhu Y.Q."/>
            <person name="Zhu B."/>
            <person name="Wang S.Y."/>
            <person name="Zhao G.P."/>
            <person name="Poetsch A."/>
            <person name="Jiang C.Y."/>
            <person name="Liu S.J."/>
        </authorList>
    </citation>
    <scope>NUCLEOTIDE SEQUENCE [LARGE SCALE GENOMIC DNA]</scope>
    <source>
        <strain evidence="1 2">SM-1</strain>
    </source>
</reference>